<organism evidence="1">
    <name type="scientific">Arundo donax</name>
    <name type="common">Giant reed</name>
    <name type="synonym">Donax arundinaceus</name>
    <dbReference type="NCBI Taxonomy" id="35708"/>
    <lineage>
        <taxon>Eukaryota</taxon>
        <taxon>Viridiplantae</taxon>
        <taxon>Streptophyta</taxon>
        <taxon>Embryophyta</taxon>
        <taxon>Tracheophyta</taxon>
        <taxon>Spermatophyta</taxon>
        <taxon>Magnoliopsida</taxon>
        <taxon>Liliopsida</taxon>
        <taxon>Poales</taxon>
        <taxon>Poaceae</taxon>
        <taxon>PACMAD clade</taxon>
        <taxon>Arundinoideae</taxon>
        <taxon>Arundineae</taxon>
        <taxon>Arundo</taxon>
    </lineage>
</organism>
<protein>
    <submittedName>
        <fullName evidence="1">Uncharacterized protein</fullName>
    </submittedName>
</protein>
<reference evidence="1" key="1">
    <citation type="submission" date="2014-09" db="EMBL/GenBank/DDBJ databases">
        <authorList>
            <person name="Magalhaes I.L.F."/>
            <person name="Oliveira U."/>
            <person name="Santos F.R."/>
            <person name="Vidigal T.H.D.A."/>
            <person name="Brescovit A.D."/>
            <person name="Santos A.J."/>
        </authorList>
    </citation>
    <scope>NUCLEOTIDE SEQUENCE</scope>
    <source>
        <tissue evidence="1">Shoot tissue taken approximately 20 cm above the soil surface</tissue>
    </source>
</reference>
<sequence length="14" mass="1561">MVLEKLSCLVLISL</sequence>
<reference evidence="1" key="2">
    <citation type="journal article" date="2015" name="Data Brief">
        <title>Shoot transcriptome of the giant reed, Arundo donax.</title>
        <authorList>
            <person name="Barrero R.A."/>
            <person name="Guerrero F.D."/>
            <person name="Moolhuijzen P."/>
            <person name="Goolsby J.A."/>
            <person name="Tidwell J."/>
            <person name="Bellgard S.E."/>
            <person name="Bellgard M.I."/>
        </authorList>
    </citation>
    <scope>NUCLEOTIDE SEQUENCE</scope>
    <source>
        <tissue evidence="1">Shoot tissue taken approximately 20 cm above the soil surface</tissue>
    </source>
</reference>
<name>A0A0A8YHI4_ARUDO</name>
<proteinExistence type="predicted"/>
<evidence type="ECO:0000313" key="1">
    <source>
        <dbReference type="EMBL" id="JAD24935.1"/>
    </source>
</evidence>
<accession>A0A0A8YHI4</accession>
<dbReference type="EMBL" id="GBRH01272960">
    <property type="protein sequence ID" value="JAD24935.1"/>
    <property type="molecule type" value="Transcribed_RNA"/>
</dbReference>